<dbReference type="EMBL" id="LNJC01000026">
    <property type="protein sequence ID" value="KYC49793.1"/>
    <property type="molecule type" value="Genomic_DNA"/>
</dbReference>
<proteinExistence type="inferred from homology"/>
<dbReference type="CDD" id="cd07023">
    <property type="entry name" value="S49_Sppa_N_C"/>
    <property type="match status" value="1"/>
</dbReference>
<keyword evidence="5" id="KW-0175">Coiled coil</keyword>
<accession>A0A150IR23</accession>
<sequence length="332" mass="36969">MKFNKKFIFLIFAIFVLITASIGCNFNLEDIGISSQKGGVTTSGEVDILRSKLSAYESQESLENLELQKLREEIERIKNQNIPVNGNIAVIRIFGILDQEDVLPIASQLRRLTEDREVGGVVLWIDSPGGGVSAVTEIYDEVNRLSLRKPVVAYVGGVAASGGYYLAVASDKIVVKPDAILGSIGVIYVHEDLTEYFKMFGIKIEVIKTGEDKDLGAPWRPLSNDDRENIKNMINEDFDRFVYVVSKGRNLPIEDILKYSDGNVWSGTQAVSYKLADRVGTLDTAIEELKVSAGLKNPKVSFFQIADDGSVSNMSYEYMRYQYAPSIRIQKK</sequence>
<keyword evidence="2 7" id="KW-0645">Protease</keyword>
<keyword evidence="4" id="KW-0720">Serine protease</keyword>
<dbReference type="Proteomes" id="UP000091929">
    <property type="component" value="Unassembled WGS sequence"/>
</dbReference>
<dbReference type="EMBL" id="LNGF01000026">
    <property type="protein sequence ID" value="KYC47342.1"/>
    <property type="molecule type" value="Genomic_DNA"/>
</dbReference>
<dbReference type="Pfam" id="PF01343">
    <property type="entry name" value="Peptidase_S49"/>
    <property type="match status" value="1"/>
</dbReference>
<evidence type="ECO:0000259" key="6">
    <source>
        <dbReference type="Pfam" id="PF01343"/>
    </source>
</evidence>
<evidence type="ECO:0000256" key="5">
    <source>
        <dbReference type="SAM" id="Coils"/>
    </source>
</evidence>
<dbReference type="Proteomes" id="UP000092401">
    <property type="component" value="Unassembled WGS sequence"/>
</dbReference>
<accession>A0A150IXR9</accession>
<accession>A0A150IJX0</accession>
<dbReference type="GO" id="GO:0008236">
    <property type="term" value="F:serine-type peptidase activity"/>
    <property type="evidence" value="ECO:0007669"/>
    <property type="project" value="UniProtKB-KW"/>
</dbReference>
<dbReference type="PANTHER" id="PTHR42987:SF4">
    <property type="entry name" value="PROTEASE SOHB-RELATED"/>
    <property type="match status" value="1"/>
</dbReference>
<dbReference type="PANTHER" id="PTHR42987">
    <property type="entry name" value="PEPTIDASE S49"/>
    <property type="match status" value="1"/>
</dbReference>
<dbReference type="SUPFAM" id="SSF52096">
    <property type="entry name" value="ClpP/crotonase"/>
    <property type="match status" value="1"/>
</dbReference>
<evidence type="ECO:0000256" key="2">
    <source>
        <dbReference type="ARBA" id="ARBA00022670"/>
    </source>
</evidence>
<organism evidence="7 11">
    <name type="scientific">Candidatus Methanofastidiosum methylothiophilum</name>
    <dbReference type="NCBI Taxonomy" id="1705564"/>
    <lineage>
        <taxon>Archaea</taxon>
        <taxon>Methanobacteriati</taxon>
        <taxon>Methanobacteriota</taxon>
        <taxon>Stenosarchaea group</taxon>
        <taxon>Candidatus Methanofastidiosia</taxon>
        <taxon>Candidatus Methanofastidiosales</taxon>
        <taxon>Candidatus Methanofastidiosaceae</taxon>
        <taxon>Candidatus Methanofastidiosum</taxon>
    </lineage>
</organism>
<evidence type="ECO:0000313" key="7">
    <source>
        <dbReference type="EMBL" id="KYC45257.1"/>
    </source>
</evidence>
<dbReference type="Gene3D" id="3.90.226.10">
    <property type="entry name" value="2-enoyl-CoA Hydratase, Chain A, domain 1"/>
    <property type="match status" value="1"/>
</dbReference>
<evidence type="ECO:0000313" key="8">
    <source>
        <dbReference type="EMBL" id="KYC47342.1"/>
    </source>
</evidence>
<dbReference type="InterPro" id="IPR029045">
    <property type="entry name" value="ClpP/crotonase-like_dom_sf"/>
</dbReference>
<dbReference type="InterPro" id="IPR004635">
    <property type="entry name" value="Pept_S49_SppA"/>
</dbReference>
<gene>
    <name evidence="7" type="ORF">APG10_01011</name>
    <name evidence="8" type="ORF">APG11_01247</name>
    <name evidence="9" type="ORF">APG12_01252</name>
</gene>
<protein>
    <submittedName>
        <fullName evidence="7">Protease 4</fullName>
    </submittedName>
</protein>
<dbReference type="InterPro" id="IPR002142">
    <property type="entry name" value="Peptidase_S49"/>
</dbReference>
<dbReference type="PROSITE" id="PS51257">
    <property type="entry name" value="PROKAR_LIPOPROTEIN"/>
    <property type="match status" value="1"/>
</dbReference>
<comment type="caution">
    <text evidence="7">The sequence shown here is derived from an EMBL/GenBank/DDBJ whole genome shotgun (WGS) entry which is preliminary data.</text>
</comment>
<dbReference type="EMBL" id="LNGE01000024">
    <property type="protein sequence ID" value="KYC45257.1"/>
    <property type="molecule type" value="Genomic_DNA"/>
</dbReference>
<evidence type="ECO:0000256" key="3">
    <source>
        <dbReference type="ARBA" id="ARBA00022801"/>
    </source>
</evidence>
<keyword evidence="3" id="KW-0378">Hydrolase</keyword>
<reference evidence="10 11" key="1">
    <citation type="journal article" date="2016" name="ISME J.">
        <title>Chasing the elusive Euryarchaeota class WSA2: genomes reveal a uniquely fastidious methyl-reducing methanogen.</title>
        <authorList>
            <person name="Nobu M.K."/>
            <person name="Narihiro T."/>
            <person name="Kuroda K."/>
            <person name="Mei R."/>
            <person name="Liu W.T."/>
        </authorList>
    </citation>
    <scope>NUCLEOTIDE SEQUENCE [LARGE SCALE GENOMIC DNA]</scope>
    <source>
        <strain evidence="7">B03fssc0709_Meth_Bin005</strain>
        <strain evidence="8">B15fssc0709_Meth_Bin003</strain>
        <strain evidence="9">BMIXfssc0709_Meth_Bin006</strain>
    </source>
</reference>
<evidence type="ECO:0000313" key="9">
    <source>
        <dbReference type="EMBL" id="KYC49793.1"/>
    </source>
</evidence>
<dbReference type="Proteomes" id="UP000092403">
    <property type="component" value="Unassembled WGS sequence"/>
</dbReference>
<feature type="domain" description="Peptidase S49" evidence="6">
    <location>
        <begin position="147"/>
        <end position="295"/>
    </location>
</feature>
<dbReference type="Gene3D" id="6.20.330.10">
    <property type="match status" value="1"/>
</dbReference>
<evidence type="ECO:0000313" key="11">
    <source>
        <dbReference type="Proteomes" id="UP000092401"/>
    </source>
</evidence>
<dbReference type="AlphaFoldDB" id="A0A150IJX0"/>
<evidence type="ECO:0000256" key="1">
    <source>
        <dbReference type="ARBA" id="ARBA00008683"/>
    </source>
</evidence>
<feature type="coiled-coil region" evidence="5">
    <location>
        <begin position="53"/>
        <end position="80"/>
    </location>
</feature>
<dbReference type="GO" id="GO:0006508">
    <property type="term" value="P:proteolysis"/>
    <property type="evidence" value="ECO:0007669"/>
    <property type="project" value="UniProtKB-KW"/>
</dbReference>
<dbReference type="InterPro" id="IPR047272">
    <property type="entry name" value="S49_SppA_C"/>
</dbReference>
<name>A0A150IJX0_9EURY</name>
<dbReference type="NCBIfam" id="TIGR00706">
    <property type="entry name" value="SppA_dom"/>
    <property type="match status" value="1"/>
</dbReference>
<comment type="similarity">
    <text evidence="1">Belongs to the peptidase S49 family.</text>
</comment>
<evidence type="ECO:0000256" key="4">
    <source>
        <dbReference type="ARBA" id="ARBA00022825"/>
    </source>
</evidence>
<evidence type="ECO:0000313" key="10">
    <source>
        <dbReference type="Proteomes" id="UP000091929"/>
    </source>
</evidence>